<reference evidence="14 15" key="1">
    <citation type="submission" date="2017-04" db="EMBL/GenBank/DDBJ databases">
        <title>Genome Sequence of the Model Brown-Rot Fungus Postia placenta SB12.</title>
        <authorList>
            <consortium name="DOE Joint Genome Institute"/>
            <person name="Gaskell J."/>
            <person name="Kersten P."/>
            <person name="Larrondo L.F."/>
            <person name="Canessa P."/>
            <person name="Martinez D."/>
            <person name="Hibbett D."/>
            <person name="Schmoll M."/>
            <person name="Kubicek C.P."/>
            <person name="Martinez A.T."/>
            <person name="Yadav J."/>
            <person name="Master E."/>
            <person name="Magnuson J.K."/>
            <person name="James T."/>
            <person name="Yaver D."/>
            <person name="Berka R."/>
            <person name="Labutti K."/>
            <person name="Lipzen A."/>
            <person name="Aerts A."/>
            <person name="Barry K."/>
            <person name="Henrissat B."/>
            <person name="Blanchette R."/>
            <person name="Grigoriev I."/>
            <person name="Cullen D."/>
        </authorList>
    </citation>
    <scope>NUCLEOTIDE SEQUENCE [LARGE SCALE GENOMIC DNA]</scope>
    <source>
        <strain evidence="14 15">MAD-698-R-SB12</strain>
    </source>
</reference>
<feature type="binding site" description="axial binding residue" evidence="13">
    <location>
        <position position="456"/>
    </location>
    <ligand>
        <name>heme</name>
        <dbReference type="ChEBI" id="CHEBI:30413"/>
    </ligand>
    <ligandPart>
        <name>Fe</name>
        <dbReference type="ChEBI" id="CHEBI:18248"/>
    </ligandPart>
</feature>
<comment type="pathway">
    <text evidence="3">Secondary metabolite biosynthesis.</text>
</comment>
<evidence type="ECO:0000256" key="2">
    <source>
        <dbReference type="ARBA" id="ARBA00004370"/>
    </source>
</evidence>
<gene>
    <name evidence="14" type="ORF">POSPLADRAFT_1153401</name>
</gene>
<comment type="cofactor">
    <cofactor evidence="1 13">
        <name>heme</name>
        <dbReference type="ChEBI" id="CHEBI:30413"/>
    </cofactor>
</comment>
<evidence type="ECO:0000313" key="14">
    <source>
        <dbReference type="EMBL" id="OSX58688.1"/>
    </source>
</evidence>
<dbReference type="CDD" id="cd11065">
    <property type="entry name" value="CYP64-like"/>
    <property type="match status" value="1"/>
</dbReference>
<proteinExistence type="inferred from homology"/>
<evidence type="ECO:0000256" key="12">
    <source>
        <dbReference type="ARBA" id="ARBA00023136"/>
    </source>
</evidence>
<keyword evidence="10 13" id="KW-0408">Iron</keyword>
<protein>
    <recommendedName>
        <fullName evidence="16">Cytochrome P450</fullName>
    </recommendedName>
</protein>
<dbReference type="InterPro" id="IPR050364">
    <property type="entry name" value="Cytochrome_P450_fung"/>
</dbReference>
<dbReference type="PANTHER" id="PTHR46300">
    <property type="entry name" value="P450, PUTATIVE (EUROFUNG)-RELATED-RELATED"/>
    <property type="match status" value="1"/>
</dbReference>
<evidence type="ECO:0000256" key="5">
    <source>
        <dbReference type="ARBA" id="ARBA00022617"/>
    </source>
</evidence>
<dbReference type="Gene3D" id="1.10.630.10">
    <property type="entry name" value="Cytochrome P450"/>
    <property type="match status" value="1"/>
</dbReference>
<keyword evidence="15" id="KW-1185">Reference proteome</keyword>
<dbReference type="GO" id="GO:0016705">
    <property type="term" value="F:oxidoreductase activity, acting on paired donors, with incorporation or reduction of molecular oxygen"/>
    <property type="evidence" value="ECO:0007669"/>
    <property type="project" value="InterPro"/>
</dbReference>
<dbReference type="GO" id="GO:0005506">
    <property type="term" value="F:iron ion binding"/>
    <property type="evidence" value="ECO:0007669"/>
    <property type="project" value="InterPro"/>
</dbReference>
<sequence>MSISSALEQLHSKSWDILTILAAAVLYLACVRLIVPKNKRLPPGPQGIPFLGSLQLIPRPHQFKTFTEWGSNYGDVVYARLCRKHFVILNSLRAAQDLMEKRGAIYSDRPEFVLFNNIYEWKPILSILPFGDDWRHQRRWMQDALQTRNVLLSYRPLQRSGVDKLIARLATSPDSFLSHIKRYASSFTLEVGYSLDESFAEDKFAPVAEEAMEAIFQSGSFVASSLDFFPFLQYIPGWIPGVGSKRLVSHVRGAIRQMMELPFDTVRKNSGSGTSKPCFATSLIDEKFNGRMTAHEEELVKGAVSTLWIAGAETTALVLTTFILAMLVHPDAFARLQEEIDSVTGGERLPEFEGRKDMPYLECVLMEVYRWNPPLPLGIYLNSCVSHRLIQDDVYRDYFIPRGSTIVPNTWAMSRDPAIYSDPDAFRPERFEGMDPTALNSADPKKYVFGFGRRICSGRAVADLNFWLAAASIAATMNICKATDAAGNEIEPIVSFITGSTSFPRKFACNIHPRSSLAAELAAQMNLTESHS</sequence>
<dbReference type="GeneID" id="36331690"/>
<dbReference type="SUPFAM" id="SSF48264">
    <property type="entry name" value="Cytochrome P450"/>
    <property type="match status" value="1"/>
</dbReference>
<evidence type="ECO:0000256" key="13">
    <source>
        <dbReference type="PIRSR" id="PIRSR602401-1"/>
    </source>
</evidence>
<dbReference type="PRINTS" id="PR00385">
    <property type="entry name" value="P450"/>
</dbReference>
<keyword evidence="6" id="KW-0812">Transmembrane</keyword>
<comment type="subcellular location">
    <subcellularLocation>
        <location evidence="2">Membrane</location>
    </subcellularLocation>
</comment>
<dbReference type="EMBL" id="KZ110604">
    <property type="protein sequence ID" value="OSX58688.1"/>
    <property type="molecule type" value="Genomic_DNA"/>
</dbReference>
<dbReference type="PRINTS" id="PR00463">
    <property type="entry name" value="EP450I"/>
</dbReference>
<keyword evidence="5 13" id="KW-0349">Heme</keyword>
<dbReference type="InterPro" id="IPR001128">
    <property type="entry name" value="Cyt_P450"/>
</dbReference>
<evidence type="ECO:0000256" key="6">
    <source>
        <dbReference type="ARBA" id="ARBA00022692"/>
    </source>
</evidence>
<evidence type="ECO:0000256" key="9">
    <source>
        <dbReference type="ARBA" id="ARBA00023002"/>
    </source>
</evidence>
<dbReference type="InterPro" id="IPR036396">
    <property type="entry name" value="Cyt_P450_sf"/>
</dbReference>
<dbReference type="GO" id="GO:0020037">
    <property type="term" value="F:heme binding"/>
    <property type="evidence" value="ECO:0007669"/>
    <property type="project" value="InterPro"/>
</dbReference>
<dbReference type="OrthoDB" id="2789670at2759"/>
<dbReference type="GO" id="GO:0004497">
    <property type="term" value="F:monooxygenase activity"/>
    <property type="evidence" value="ECO:0007669"/>
    <property type="project" value="UniProtKB-KW"/>
</dbReference>
<evidence type="ECO:0000256" key="11">
    <source>
        <dbReference type="ARBA" id="ARBA00023033"/>
    </source>
</evidence>
<keyword evidence="7 13" id="KW-0479">Metal-binding</keyword>
<dbReference type="InterPro" id="IPR002401">
    <property type="entry name" value="Cyt_P450_E_grp-I"/>
</dbReference>
<accession>A0A1X6MQL3</accession>
<dbReference type="STRING" id="670580.A0A1X6MQL3"/>
<evidence type="ECO:0000256" key="8">
    <source>
        <dbReference type="ARBA" id="ARBA00022989"/>
    </source>
</evidence>
<evidence type="ECO:0008006" key="16">
    <source>
        <dbReference type="Google" id="ProtNLM"/>
    </source>
</evidence>
<evidence type="ECO:0000256" key="10">
    <source>
        <dbReference type="ARBA" id="ARBA00023004"/>
    </source>
</evidence>
<keyword evidence="8" id="KW-1133">Transmembrane helix</keyword>
<comment type="similarity">
    <text evidence="4">Belongs to the cytochrome P450 family.</text>
</comment>
<dbReference type="GO" id="GO:0016020">
    <property type="term" value="C:membrane"/>
    <property type="evidence" value="ECO:0007669"/>
    <property type="project" value="UniProtKB-SubCell"/>
</dbReference>
<dbReference type="Pfam" id="PF00067">
    <property type="entry name" value="p450"/>
    <property type="match status" value="1"/>
</dbReference>
<evidence type="ECO:0000313" key="15">
    <source>
        <dbReference type="Proteomes" id="UP000194127"/>
    </source>
</evidence>
<evidence type="ECO:0000256" key="4">
    <source>
        <dbReference type="ARBA" id="ARBA00010617"/>
    </source>
</evidence>
<evidence type="ECO:0000256" key="1">
    <source>
        <dbReference type="ARBA" id="ARBA00001971"/>
    </source>
</evidence>
<organism evidence="14 15">
    <name type="scientific">Postia placenta MAD-698-R-SB12</name>
    <dbReference type="NCBI Taxonomy" id="670580"/>
    <lineage>
        <taxon>Eukaryota</taxon>
        <taxon>Fungi</taxon>
        <taxon>Dikarya</taxon>
        <taxon>Basidiomycota</taxon>
        <taxon>Agaricomycotina</taxon>
        <taxon>Agaricomycetes</taxon>
        <taxon>Polyporales</taxon>
        <taxon>Adustoporiaceae</taxon>
        <taxon>Rhodonia</taxon>
    </lineage>
</organism>
<dbReference type="PANTHER" id="PTHR46300:SF5">
    <property type="entry name" value="CYTOCHROME P450"/>
    <property type="match status" value="1"/>
</dbReference>
<evidence type="ECO:0000256" key="7">
    <source>
        <dbReference type="ARBA" id="ARBA00022723"/>
    </source>
</evidence>
<evidence type="ECO:0000256" key="3">
    <source>
        <dbReference type="ARBA" id="ARBA00005179"/>
    </source>
</evidence>
<dbReference type="RefSeq" id="XP_024335482.1">
    <property type="nucleotide sequence ID" value="XM_024486741.1"/>
</dbReference>
<dbReference type="AlphaFoldDB" id="A0A1X6MQL3"/>
<keyword evidence="12" id="KW-0472">Membrane</keyword>
<name>A0A1X6MQL3_9APHY</name>
<keyword evidence="11" id="KW-0503">Monooxygenase</keyword>
<dbReference type="Proteomes" id="UP000194127">
    <property type="component" value="Unassembled WGS sequence"/>
</dbReference>
<keyword evidence="9" id="KW-0560">Oxidoreductase</keyword>